<dbReference type="Proteomes" id="UP000579647">
    <property type="component" value="Unassembled WGS sequence"/>
</dbReference>
<evidence type="ECO:0000256" key="1">
    <source>
        <dbReference type="SAM" id="Phobius"/>
    </source>
</evidence>
<gene>
    <name evidence="2" type="ORF">HNR07_006765</name>
</gene>
<keyword evidence="1" id="KW-0472">Membrane</keyword>
<proteinExistence type="predicted"/>
<protein>
    <recommendedName>
        <fullName evidence="4">Septum formation-related domain-containing protein</fullName>
    </recommendedName>
</protein>
<accession>A0A840WZJ4</accession>
<comment type="caution">
    <text evidence="2">The sequence shown here is derived from an EMBL/GenBank/DDBJ whole genome shotgun (WGS) entry which is preliminary data.</text>
</comment>
<sequence length="168" mass="17663">MSSPTPALLSPALRNTSLTLLAAGAAVSLSACGLVTSLLGAGNVMELGVGDCFNEQDVFGGFTAQDEEVSDVPLVDCAEPHDSEIFYSEELPDGDFPGDAALEKSLDDICTGSAFEKFVGIDYMDSELYVGAFQPTAETWDLLDDRETLCYVVTGGETVTGSLEGSKR</sequence>
<feature type="transmembrane region" description="Helical" evidence="1">
    <location>
        <begin position="20"/>
        <end position="41"/>
    </location>
</feature>
<dbReference type="AlphaFoldDB" id="A0A840WZJ4"/>
<evidence type="ECO:0000313" key="3">
    <source>
        <dbReference type="Proteomes" id="UP000579647"/>
    </source>
</evidence>
<keyword evidence="1" id="KW-0812">Transmembrane</keyword>
<reference evidence="2 3" key="1">
    <citation type="submission" date="2020-08" db="EMBL/GenBank/DDBJ databases">
        <title>Sequencing the genomes of 1000 actinobacteria strains.</title>
        <authorList>
            <person name="Klenk H.-P."/>
        </authorList>
    </citation>
    <scope>NUCLEOTIDE SEQUENCE [LARGE SCALE GENOMIC DNA]</scope>
    <source>
        <strain evidence="2 3">DSM 44598</strain>
    </source>
</reference>
<evidence type="ECO:0008006" key="4">
    <source>
        <dbReference type="Google" id="ProtNLM"/>
    </source>
</evidence>
<name>A0A840WZJ4_9ACTN</name>
<evidence type="ECO:0000313" key="2">
    <source>
        <dbReference type="EMBL" id="MBB5495628.1"/>
    </source>
</evidence>
<dbReference type="EMBL" id="JACHDO010000001">
    <property type="protein sequence ID" value="MBB5495628.1"/>
    <property type="molecule type" value="Genomic_DNA"/>
</dbReference>
<keyword evidence="3" id="KW-1185">Reference proteome</keyword>
<keyword evidence="1" id="KW-1133">Transmembrane helix</keyword>
<organism evidence="2 3">
    <name type="scientific">Nocardiopsis metallicus</name>
    <dbReference type="NCBI Taxonomy" id="179819"/>
    <lineage>
        <taxon>Bacteria</taxon>
        <taxon>Bacillati</taxon>
        <taxon>Actinomycetota</taxon>
        <taxon>Actinomycetes</taxon>
        <taxon>Streptosporangiales</taxon>
        <taxon>Nocardiopsidaceae</taxon>
        <taxon>Nocardiopsis</taxon>
    </lineage>
</organism>
<dbReference type="RefSeq" id="WP_184370788.1">
    <property type="nucleotide sequence ID" value="NZ_BAAAKM010000037.1"/>
</dbReference>